<keyword evidence="1" id="KW-1133">Transmembrane helix</keyword>
<accession>K6DRC5</accession>
<dbReference type="AlphaFoldDB" id="K6DRC5"/>
<evidence type="ECO:0000313" key="3">
    <source>
        <dbReference type="EMBL" id="EKN70768.1"/>
    </source>
</evidence>
<proteinExistence type="predicted"/>
<feature type="domain" description="DUF58" evidence="2">
    <location>
        <begin position="202"/>
        <end position="364"/>
    </location>
</feature>
<dbReference type="InterPro" id="IPR002881">
    <property type="entry name" value="DUF58"/>
</dbReference>
<evidence type="ECO:0000313" key="4">
    <source>
        <dbReference type="Proteomes" id="UP000006315"/>
    </source>
</evidence>
<feature type="transmembrane region" description="Helical" evidence="1">
    <location>
        <begin position="34"/>
        <end position="56"/>
    </location>
</feature>
<dbReference type="Pfam" id="PF01882">
    <property type="entry name" value="DUF58"/>
    <property type="match status" value="1"/>
</dbReference>
<dbReference type="RefSeq" id="WP_003329257.1">
    <property type="nucleotide sequence ID" value="NZ_AJLR01000007.1"/>
</dbReference>
<protein>
    <recommendedName>
        <fullName evidence="2">DUF58 domain-containing protein</fullName>
    </recommendedName>
</protein>
<keyword evidence="4" id="KW-1185">Reference proteome</keyword>
<feature type="transmembrane region" description="Helical" evidence="1">
    <location>
        <begin position="7"/>
        <end position="28"/>
    </location>
</feature>
<sequence length="391" mass="45646">MKVLSNLLKIWGKVLLLLAGVGILYAYAMFQGGFVSWFLLYSFLPFIIFSILFALYPIQLWKVERIIDGHKMYEAGDTVKVQIQITRKFPFPLYFLMITDTFRMGQGEKKVIRFPFFKRRIHFTYNLDELPRGEHFFENITATSADFLGFIKKEHSFKVESKLIVYPKRQRLNLFFLEKHIGEGAFARGLDYKKEMFVPTTIREYQRGDRLSWINWKATARKNTLISKEFEIMEDHQYVICIDRYHLISHDAFEKIVLYSASIANELYKAGHPVTLISTGEGEDRSIFSAKKSVEWMNQVFYHFAIVKNDSPSMLHQVVEKDKAALPERGTIIFITDNMTPHFLEWIKRLANNQRKVVVVLSMADGSAQNYSNQVLNQNIIIKAMDEVKSV</sequence>
<dbReference type="PANTHER" id="PTHR34351:SF2">
    <property type="entry name" value="DUF58 DOMAIN-CONTAINING PROTEIN"/>
    <property type="match status" value="1"/>
</dbReference>
<organism evidence="3 4">
    <name type="scientific">Schinkia azotoformans LMG 9581</name>
    <dbReference type="NCBI Taxonomy" id="1131731"/>
    <lineage>
        <taxon>Bacteria</taxon>
        <taxon>Bacillati</taxon>
        <taxon>Bacillota</taxon>
        <taxon>Bacilli</taxon>
        <taxon>Bacillales</taxon>
        <taxon>Bacillaceae</taxon>
        <taxon>Calidifontibacillus/Schinkia group</taxon>
        <taxon>Schinkia</taxon>
    </lineage>
</organism>
<dbReference type="EMBL" id="AJLR01000007">
    <property type="protein sequence ID" value="EKN70768.1"/>
    <property type="molecule type" value="Genomic_DNA"/>
</dbReference>
<evidence type="ECO:0000256" key="1">
    <source>
        <dbReference type="SAM" id="Phobius"/>
    </source>
</evidence>
<name>K6DRC5_SCHAZ</name>
<comment type="caution">
    <text evidence="3">The sequence shown here is derived from an EMBL/GenBank/DDBJ whole genome shotgun (WGS) entry which is preliminary data.</text>
</comment>
<keyword evidence="1" id="KW-0472">Membrane</keyword>
<gene>
    <name evidence="3" type="ORF">BAZO_00755</name>
</gene>
<dbReference type="STRING" id="1131731.BAZO_00755"/>
<keyword evidence="1" id="KW-0812">Transmembrane</keyword>
<dbReference type="PANTHER" id="PTHR34351">
    <property type="entry name" value="SLR1927 PROTEIN-RELATED"/>
    <property type="match status" value="1"/>
</dbReference>
<dbReference type="Proteomes" id="UP000006315">
    <property type="component" value="Unassembled WGS sequence"/>
</dbReference>
<evidence type="ECO:0000259" key="2">
    <source>
        <dbReference type="Pfam" id="PF01882"/>
    </source>
</evidence>
<dbReference type="PATRIC" id="fig|1131731.3.peg.158"/>
<reference evidence="3 4" key="1">
    <citation type="journal article" date="2012" name="Front. Microbiol.">
        <title>Redundancy and modularity in membrane-associated dissimilatory nitrate reduction in Bacillus.</title>
        <authorList>
            <person name="Heylen K."/>
            <person name="Keltjens J."/>
        </authorList>
    </citation>
    <scope>NUCLEOTIDE SEQUENCE [LARGE SCALE GENOMIC DNA]</scope>
    <source>
        <strain evidence="3 4">LMG 9581</strain>
    </source>
</reference>